<evidence type="ECO:0008006" key="3">
    <source>
        <dbReference type="Google" id="ProtNLM"/>
    </source>
</evidence>
<dbReference type="EMBL" id="LAZR01049665">
    <property type="protein sequence ID" value="KKK89107.1"/>
    <property type="molecule type" value="Genomic_DNA"/>
</dbReference>
<dbReference type="AlphaFoldDB" id="A0A0F8Z5Q8"/>
<accession>A0A0F8Z5Q8</accession>
<reference evidence="2" key="1">
    <citation type="journal article" date="2015" name="Nature">
        <title>Complex archaea that bridge the gap between prokaryotes and eukaryotes.</title>
        <authorList>
            <person name="Spang A."/>
            <person name="Saw J.H."/>
            <person name="Jorgensen S.L."/>
            <person name="Zaremba-Niedzwiedzka K."/>
            <person name="Martijn J."/>
            <person name="Lind A.E."/>
            <person name="van Eijk R."/>
            <person name="Schleper C."/>
            <person name="Guy L."/>
            <person name="Ettema T.J."/>
        </authorList>
    </citation>
    <scope>NUCLEOTIDE SEQUENCE</scope>
</reference>
<name>A0A0F8Z5Q8_9ZZZZ</name>
<feature type="non-terminal residue" evidence="2">
    <location>
        <position position="203"/>
    </location>
</feature>
<organism evidence="2">
    <name type="scientific">marine sediment metagenome</name>
    <dbReference type="NCBI Taxonomy" id="412755"/>
    <lineage>
        <taxon>unclassified sequences</taxon>
        <taxon>metagenomes</taxon>
        <taxon>ecological metagenomes</taxon>
    </lineage>
</organism>
<keyword evidence="1" id="KW-0472">Membrane</keyword>
<keyword evidence="1" id="KW-1133">Transmembrane helix</keyword>
<gene>
    <name evidence="2" type="ORF">LCGC14_2736450</name>
</gene>
<sequence>MERRSVKLKFRTRLLLFNLAVIAVATTLIVVGAYSLASYQMRQETRGFLSDEFGEYSHKYAAGLDDLAMLRKEMREHFTKARMTYPIICRIYSDDGREVVRAVNVSPGPDPRRLMIDKALAGEEVRYTLQSRDGDREFWCMIKPVRSPSGRRFAFELGLDVEHLHKRIRRLRMYLIMAVPIVLVVALGGAWWMARKSLQPVEE</sequence>
<protein>
    <recommendedName>
        <fullName evidence="3">Two-component sensor histidine kinase</fullName>
    </recommendedName>
</protein>
<evidence type="ECO:0000256" key="1">
    <source>
        <dbReference type="SAM" id="Phobius"/>
    </source>
</evidence>
<feature type="transmembrane region" description="Helical" evidence="1">
    <location>
        <begin position="173"/>
        <end position="194"/>
    </location>
</feature>
<feature type="transmembrane region" description="Helical" evidence="1">
    <location>
        <begin position="15"/>
        <end position="37"/>
    </location>
</feature>
<comment type="caution">
    <text evidence="2">The sequence shown here is derived from an EMBL/GenBank/DDBJ whole genome shotgun (WGS) entry which is preliminary data.</text>
</comment>
<keyword evidence="1" id="KW-0812">Transmembrane</keyword>
<proteinExistence type="predicted"/>
<evidence type="ECO:0000313" key="2">
    <source>
        <dbReference type="EMBL" id="KKK89107.1"/>
    </source>
</evidence>